<dbReference type="Proteomes" id="UP000250434">
    <property type="component" value="Chromosome"/>
</dbReference>
<organism evidence="1 2">
    <name type="scientific">Amycolatopsis albispora</name>
    <dbReference type="NCBI Taxonomy" id="1804986"/>
    <lineage>
        <taxon>Bacteria</taxon>
        <taxon>Bacillati</taxon>
        <taxon>Actinomycetota</taxon>
        <taxon>Actinomycetes</taxon>
        <taxon>Pseudonocardiales</taxon>
        <taxon>Pseudonocardiaceae</taxon>
        <taxon>Amycolatopsis</taxon>
    </lineage>
</organism>
<evidence type="ECO:0000313" key="1">
    <source>
        <dbReference type="EMBL" id="AXB47078.1"/>
    </source>
</evidence>
<dbReference type="EMBL" id="CP015163">
    <property type="protein sequence ID" value="AXB47078.1"/>
    <property type="molecule type" value="Genomic_DNA"/>
</dbReference>
<dbReference type="KEGG" id="aab:A4R43_35375"/>
<evidence type="ECO:0000313" key="2">
    <source>
        <dbReference type="Proteomes" id="UP000250434"/>
    </source>
</evidence>
<reference evidence="1 2" key="1">
    <citation type="submission" date="2016-04" db="EMBL/GenBank/DDBJ databases">
        <title>Complete genome sequence and analysis of deep-sea sediment isolate, Amycolatopsis sp. WP1.</title>
        <authorList>
            <person name="Wang H."/>
            <person name="Chen S."/>
            <person name="Wu Q."/>
        </authorList>
    </citation>
    <scope>NUCLEOTIDE SEQUENCE [LARGE SCALE GENOMIC DNA]</scope>
    <source>
        <strain evidence="1 2">WP1</strain>
    </source>
</reference>
<proteinExistence type="predicted"/>
<protein>
    <recommendedName>
        <fullName evidence="3">ESX-1 secretion-associated protein</fullName>
    </recommendedName>
</protein>
<name>A0A344LGA4_9PSEU</name>
<accession>A0A344LGA4</accession>
<keyword evidence="2" id="KW-1185">Reference proteome</keyword>
<evidence type="ECO:0008006" key="3">
    <source>
        <dbReference type="Google" id="ProtNLM"/>
    </source>
</evidence>
<dbReference type="AlphaFoldDB" id="A0A344LGA4"/>
<sequence>MSNGYEVQLDALRRAAGAAGSAAEQVSAVDLAGALGEAAAALPGARCVRAIETLGAAWSDDIRDWTTRAKDHGQSLTAAADGYAGNDAAVARDFHEVRAEVGAL</sequence>
<dbReference type="RefSeq" id="WP_113696138.1">
    <property type="nucleotide sequence ID" value="NZ_CP015163.1"/>
</dbReference>
<gene>
    <name evidence="1" type="ORF">A4R43_35375</name>
</gene>